<dbReference type="Proteomes" id="UP001055811">
    <property type="component" value="Linkage Group LG03"/>
</dbReference>
<keyword evidence="2" id="KW-1185">Reference proteome</keyword>
<dbReference type="EMBL" id="CM042011">
    <property type="protein sequence ID" value="KAI3768190.1"/>
    <property type="molecule type" value="Genomic_DNA"/>
</dbReference>
<comment type="caution">
    <text evidence="1">The sequence shown here is derived from an EMBL/GenBank/DDBJ whole genome shotgun (WGS) entry which is preliminary data.</text>
</comment>
<gene>
    <name evidence="1" type="ORF">L2E82_18657</name>
</gene>
<name>A0ACB9FB80_CICIN</name>
<proteinExistence type="predicted"/>
<reference evidence="1 2" key="2">
    <citation type="journal article" date="2022" name="Mol. Ecol. Resour.">
        <title>The genomes of chicory, endive, great burdock and yacon provide insights into Asteraceae paleo-polyploidization history and plant inulin production.</title>
        <authorList>
            <person name="Fan W."/>
            <person name="Wang S."/>
            <person name="Wang H."/>
            <person name="Wang A."/>
            <person name="Jiang F."/>
            <person name="Liu H."/>
            <person name="Zhao H."/>
            <person name="Xu D."/>
            <person name="Zhang Y."/>
        </authorList>
    </citation>
    <scope>NUCLEOTIDE SEQUENCE [LARGE SCALE GENOMIC DNA]</scope>
    <source>
        <strain evidence="2">cv. Punajuju</strain>
        <tissue evidence="1">Leaves</tissue>
    </source>
</reference>
<sequence length="174" mass="19720">MSISWIPKREDAFVAAHADGNLYSKDGPGDSTFPVIKDQTQFSVAHACSSKLAIKETTDLNGSSDDVIGENLKLKTELERKNKAEKGNSLWRFFSTRTVLIFFRRDYLCEQVNSLQEKLEMAYAIADENEAIVVSEANKIYAEQKEEEIRILENSVEELDSMTIPSNMKYFSCC</sequence>
<accession>A0ACB9FB80</accession>
<evidence type="ECO:0000313" key="2">
    <source>
        <dbReference type="Proteomes" id="UP001055811"/>
    </source>
</evidence>
<reference evidence="2" key="1">
    <citation type="journal article" date="2022" name="Mol. Ecol. Resour.">
        <title>The genomes of chicory, endive, great burdock and yacon provide insights into Asteraceae palaeo-polyploidization history and plant inulin production.</title>
        <authorList>
            <person name="Fan W."/>
            <person name="Wang S."/>
            <person name="Wang H."/>
            <person name="Wang A."/>
            <person name="Jiang F."/>
            <person name="Liu H."/>
            <person name="Zhao H."/>
            <person name="Xu D."/>
            <person name="Zhang Y."/>
        </authorList>
    </citation>
    <scope>NUCLEOTIDE SEQUENCE [LARGE SCALE GENOMIC DNA]</scope>
    <source>
        <strain evidence="2">cv. Punajuju</strain>
    </source>
</reference>
<protein>
    <submittedName>
        <fullName evidence="1">Uncharacterized protein</fullName>
    </submittedName>
</protein>
<evidence type="ECO:0000313" key="1">
    <source>
        <dbReference type="EMBL" id="KAI3768190.1"/>
    </source>
</evidence>
<organism evidence="1 2">
    <name type="scientific">Cichorium intybus</name>
    <name type="common">Chicory</name>
    <dbReference type="NCBI Taxonomy" id="13427"/>
    <lineage>
        <taxon>Eukaryota</taxon>
        <taxon>Viridiplantae</taxon>
        <taxon>Streptophyta</taxon>
        <taxon>Embryophyta</taxon>
        <taxon>Tracheophyta</taxon>
        <taxon>Spermatophyta</taxon>
        <taxon>Magnoliopsida</taxon>
        <taxon>eudicotyledons</taxon>
        <taxon>Gunneridae</taxon>
        <taxon>Pentapetalae</taxon>
        <taxon>asterids</taxon>
        <taxon>campanulids</taxon>
        <taxon>Asterales</taxon>
        <taxon>Asteraceae</taxon>
        <taxon>Cichorioideae</taxon>
        <taxon>Cichorieae</taxon>
        <taxon>Cichoriinae</taxon>
        <taxon>Cichorium</taxon>
    </lineage>
</organism>